<dbReference type="RefSeq" id="WP_377908995.1">
    <property type="nucleotide sequence ID" value="NZ_JBHSGK010000005.1"/>
</dbReference>
<dbReference type="InterPro" id="IPR051678">
    <property type="entry name" value="AGP_Transferase"/>
</dbReference>
<evidence type="ECO:0000259" key="1">
    <source>
        <dbReference type="Pfam" id="PF01636"/>
    </source>
</evidence>
<dbReference type="Pfam" id="PF01636">
    <property type="entry name" value="APH"/>
    <property type="match status" value="1"/>
</dbReference>
<organism evidence="2 3">
    <name type="scientific">Bacillus daqingensis</name>
    <dbReference type="NCBI Taxonomy" id="872396"/>
    <lineage>
        <taxon>Bacteria</taxon>
        <taxon>Bacillati</taxon>
        <taxon>Bacillota</taxon>
        <taxon>Bacilli</taxon>
        <taxon>Bacillales</taxon>
        <taxon>Bacillaceae</taxon>
        <taxon>Bacillus</taxon>
    </lineage>
</organism>
<dbReference type="Gene3D" id="3.90.1200.10">
    <property type="match status" value="1"/>
</dbReference>
<evidence type="ECO:0000313" key="3">
    <source>
        <dbReference type="Proteomes" id="UP001595896"/>
    </source>
</evidence>
<dbReference type="SUPFAM" id="SSF56112">
    <property type="entry name" value="Protein kinase-like (PK-like)"/>
    <property type="match status" value="1"/>
</dbReference>
<dbReference type="Proteomes" id="UP001595896">
    <property type="component" value="Unassembled WGS sequence"/>
</dbReference>
<comment type="caution">
    <text evidence="2">The sequence shown here is derived from an EMBL/GenBank/DDBJ whole genome shotgun (WGS) entry which is preliminary data.</text>
</comment>
<name>A0ABV9NXU3_9BACI</name>
<sequence length="302" mass="34195">MTTVSFRDITRREAEAYVEAALPDMAPVRLEHTGTGFDTIVYAAGGRYVFRFPRHEKGWRSLCNEKYVLNMLAERQFHSVYDVPVPFADTAEGHQYPFTGFSYVPGRELAMEQNTDLLGSEADRLACFLVRLHQLPVSGSGLPGDELKRLSAKKRKPMLEESMHGLAPICSGRTIEMVQRYLQQVPDWENPAETTLVHGDLHPKNLIAHSGRLKGIIDWGDAHVGHPASDLALVYQALPDEAKKRFYEWYGAIDDDTEQLAIFKAVFVSAAVGKAAYEQQDQRVAEWCRTGLERALHYWFDH</sequence>
<dbReference type="Gene3D" id="3.30.200.20">
    <property type="entry name" value="Phosphorylase Kinase, domain 1"/>
    <property type="match status" value="1"/>
</dbReference>
<proteinExistence type="predicted"/>
<dbReference type="InterPro" id="IPR011009">
    <property type="entry name" value="Kinase-like_dom_sf"/>
</dbReference>
<keyword evidence="3" id="KW-1185">Reference proteome</keyword>
<accession>A0ABV9NXU3</accession>
<evidence type="ECO:0000313" key="2">
    <source>
        <dbReference type="EMBL" id="MFC4736349.1"/>
    </source>
</evidence>
<dbReference type="InterPro" id="IPR002575">
    <property type="entry name" value="Aminoglycoside_PTrfase"/>
</dbReference>
<dbReference type="PANTHER" id="PTHR21310">
    <property type="entry name" value="AMINOGLYCOSIDE PHOSPHOTRANSFERASE-RELATED-RELATED"/>
    <property type="match status" value="1"/>
</dbReference>
<reference evidence="3" key="1">
    <citation type="journal article" date="2019" name="Int. J. Syst. Evol. Microbiol.">
        <title>The Global Catalogue of Microorganisms (GCM) 10K type strain sequencing project: providing services to taxonomists for standard genome sequencing and annotation.</title>
        <authorList>
            <consortium name="The Broad Institute Genomics Platform"/>
            <consortium name="The Broad Institute Genome Sequencing Center for Infectious Disease"/>
            <person name="Wu L."/>
            <person name="Ma J."/>
        </authorList>
    </citation>
    <scope>NUCLEOTIDE SEQUENCE [LARGE SCALE GENOMIC DNA]</scope>
    <source>
        <strain evidence="3">JCM 12165</strain>
    </source>
</reference>
<protein>
    <submittedName>
        <fullName evidence="2">Phosphotransferase</fullName>
    </submittedName>
</protein>
<gene>
    <name evidence="2" type="ORF">ACFO4L_07100</name>
</gene>
<dbReference type="EMBL" id="JBHSGK010000005">
    <property type="protein sequence ID" value="MFC4736349.1"/>
    <property type="molecule type" value="Genomic_DNA"/>
</dbReference>
<feature type="domain" description="Aminoglycoside phosphotransferase" evidence="1">
    <location>
        <begin position="44"/>
        <end position="258"/>
    </location>
</feature>